<dbReference type="AlphaFoldDB" id="A0A941CQY3"/>
<name>A0A941CQY3_9CLOT</name>
<gene>
    <name evidence="1" type="ORF">KCG48_04965</name>
</gene>
<evidence type="ECO:0000313" key="1">
    <source>
        <dbReference type="EMBL" id="MBR0575691.1"/>
    </source>
</evidence>
<sequence length="140" mass="16079">MTKAQIEERKAQELNVDLKDVQPPSYLTARQKKEFNEIAGKLLQLNIMTELDEDSLARYLVAQDQYLEANKMYRRAVREKWLIDDLDKITRMQDRAFKQCRASASDLGLTISSRAKLVVPKAEEPKQNKFLAKFGGESTG</sequence>
<proteinExistence type="predicted"/>
<dbReference type="NCBIfam" id="TIGR01558">
    <property type="entry name" value="sm_term_P27"/>
    <property type="match status" value="1"/>
</dbReference>
<reference evidence="1" key="1">
    <citation type="submission" date="2021-04" db="EMBL/GenBank/DDBJ databases">
        <title>Proteiniclasticum sedimins sp. nov., an obligate anaerobic bacterium isolated from anaerobic sludge.</title>
        <authorList>
            <person name="Liu J."/>
        </authorList>
    </citation>
    <scope>NUCLEOTIDE SEQUENCE</scope>
    <source>
        <strain evidence="1">BAD-10</strain>
    </source>
</reference>
<dbReference type="Pfam" id="PF05119">
    <property type="entry name" value="Terminase_4"/>
    <property type="match status" value="1"/>
</dbReference>
<comment type="caution">
    <text evidence="1">The sequence shown here is derived from an EMBL/GenBank/DDBJ whole genome shotgun (WGS) entry which is preliminary data.</text>
</comment>
<evidence type="ECO:0000313" key="2">
    <source>
        <dbReference type="Proteomes" id="UP000675379"/>
    </source>
</evidence>
<organism evidence="1 2">
    <name type="scientific">Proteiniclasticum sediminis</name>
    <dbReference type="NCBI Taxonomy" id="2804028"/>
    <lineage>
        <taxon>Bacteria</taxon>
        <taxon>Bacillati</taxon>
        <taxon>Bacillota</taxon>
        <taxon>Clostridia</taxon>
        <taxon>Eubacteriales</taxon>
        <taxon>Clostridiaceae</taxon>
        <taxon>Proteiniclasticum</taxon>
    </lineage>
</organism>
<dbReference type="InterPro" id="IPR006448">
    <property type="entry name" value="Phage_term_ssu_P27"/>
</dbReference>
<dbReference type="EMBL" id="JAGSCS010000004">
    <property type="protein sequence ID" value="MBR0575691.1"/>
    <property type="molecule type" value="Genomic_DNA"/>
</dbReference>
<protein>
    <submittedName>
        <fullName evidence="1">Phage terminase small subunit P27 family</fullName>
    </submittedName>
</protein>
<dbReference type="Proteomes" id="UP000675379">
    <property type="component" value="Unassembled WGS sequence"/>
</dbReference>
<keyword evidence="2" id="KW-1185">Reference proteome</keyword>
<accession>A0A941CQY3</accession>